<evidence type="ECO:0000256" key="3">
    <source>
        <dbReference type="ARBA" id="ARBA00022827"/>
    </source>
</evidence>
<comment type="similarity">
    <text evidence="1">Belongs to the paxM FAD-dependent monooxygenase family.</text>
</comment>
<comment type="caution">
    <text evidence="7">The sequence shown here is derived from an EMBL/GenBank/DDBJ whole genome shotgun (WGS) entry which is preliminary data.</text>
</comment>
<evidence type="ECO:0000256" key="5">
    <source>
        <dbReference type="SAM" id="Phobius"/>
    </source>
</evidence>
<dbReference type="PANTHER" id="PTHR47356">
    <property type="entry name" value="FAD-DEPENDENT MONOOXYGENASE ASQG-RELATED"/>
    <property type="match status" value="1"/>
</dbReference>
<evidence type="ECO:0000313" key="8">
    <source>
        <dbReference type="Proteomes" id="UP000707451"/>
    </source>
</evidence>
<dbReference type="PANTHER" id="PTHR47356:SF2">
    <property type="entry name" value="FAD-BINDING DOMAIN-CONTAINING PROTEIN-RELATED"/>
    <property type="match status" value="1"/>
</dbReference>
<evidence type="ECO:0000256" key="4">
    <source>
        <dbReference type="ARBA" id="ARBA00023002"/>
    </source>
</evidence>
<name>A0A9P8BS80_9FUNG</name>
<dbReference type="GO" id="GO:0071949">
    <property type="term" value="F:FAD binding"/>
    <property type="evidence" value="ECO:0007669"/>
    <property type="project" value="InterPro"/>
</dbReference>
<sequence length="319" mass="35505">MGKVPKVMIVGAGLGGLMLAILLERMDDVEYEIFERSTTLKPYGAGMIIGPNILPVFEQLGLLDEITRVSFPRKSMDIYKEDLTLISSMLQGYDGLLFSRPHLHKLLLSKVPPEKIKYGKKVLSVGQSEHGVLLRCSDKSVHEGDILVGADGAYSAVRQSMYERLLKEKKLPKIDTQSLNVGYTCMVGTTTPQDPEVYNVLKDDFSHFAVVIADDKPHSWTIITVPGNRIAWGIVIQMSPEEKDAAFRNSEWGPESLGATILQVEHHKVPYGGTLGDLINATPRELISKVYLEEKLFETWNHNRICLIGDGNEIDGLLE</sequence>
<keyword evidence="5" id="KW-0472">Membrane</keyword>
<dbReference type="SUPFAM" id="SSF51905">
    <property type="entry name" value="FAD/NAD(P)-binding domain"/>
    <property type="match status" value="1"/>
</dbReference>
<dbReference type="PRINTS" id="PR00420">
    <property type="entry name" value="RNGMNOXGNASE"/>
</dbReference>
<dbReference type="EMBL" id="JAHRHY010000009">
    <property type="protein sequence ID" value="KAG9066819.1"/>
    <property type="molecule type" value="Genomic_DNA"/>
</dbReference>
<dbReference type="GO" id="GO:0004497">
    <property type="term" value="F:monooxygenase activity"/>
    <property type="evidence" value="ECO:0007669"/>
    <property type="project" value="InterPro"/>
</dbReference>
<feature type="transmembrane region" description="Helical" evidence="5">
    <location>
        <begin position="7"/>
        <end position="23"/>
    </location>
</feature>
<dbReference type="Proteomes" id="UP000707451">
    <property type="component" value="Unassembled WGS sequence"/>
</dbReference>
<evidence type="ECO:0000256" key="1">
    <source>
        <dbReference type="ARBA" id="ARBA00007992"/>
    </source>
</evidence>
<reference evidence="7" key="1">
    <citation type="submission" date="2021-06" db="EMBL/GenBank/DDBJ databases">
        <title>Genome Sequence of Mortierella hyaline Strain SCG-10, a Cold-Adapted, Nitrate-Reducing Fungus Isolated from Soil in Minnesota, USA.</title>
        <authorList>
            <person name="Aldossari N."/>
        </authorList>
    </citation>
    <scope>NUCLEOTIDE SEQUENCE</scope>
    <source>
        <strain evidence="7">SCG-10</strain>
    </source>
</reference>
<keyword evidence="2" id="KW-0285">Flavoprotein</keyword>
<dbReference type="OrthoDB" id="417877at2759"/>
<dbReference type="Pfam" id="PF01494">
    <property type="entry name" value="FAD_binding_3"/>
    <property type="match status" value="1"/>
</dbReference>
<gene>
    <name evidence="7" type="ORF">KI688_012731</name>
</gene>
<evidence type="ECO:0000256" key="2">
    <source>
        <dbReference type="ARBA" id="ARBA00022630"/>
    </source>
</evidence>
<keyword evidence="5" id="KW-0812">Transmembrane</keyword>
<proteinExistence type="inferred from homology"/>
<accession>A0A9P8BS80</accession>
<dbReference type="InterPro" id="IPR036188">
    <property type="entry name" value="FAD/NAD-bd_sf"/>
</dbReference>
<evidence type="ECO:0000259" key="6">
    <source>
        <dbReference type="Pfam" id="PF01494"/>
    </source>
</evidence>
<dbReference type="InterPro" id="IPR050562">
    <property type="entry name" value="FAD_mOase_fung"/>
</dbReference>
<feature type="domain" description="FAD-binding" evidence="6">
    <location>
        <begin position="6"/>
        <end position="221"/>
    </location>
</feature>
<dbReference type="AlphaFoldDB" id="A0A9P8BS80"/>
<keyword evidence="3" id="KW-0274">FAD</keyword>
<organism evidence="7 8">
    <name type="scientific">Linnemannia hyalina</name>
    <dbReference type="NCBI Taxonomy" id="64524"/>
    <lineage>
        <taxon>Eukaryota</taxon>
        <taxon>Fungi</taxon>
        <taxon>Fungi incertae sedis</taxon>
        <taxon>Mucoromycota</taxon>
        <taxon>Mortierellomycotina</taxon>
        <taxon>Mortierellomycetes</taxon>
        <taxon>Mortierellales</taxon>
        <taxon>Mortierellaceae</taxon>
        <taxon>Linnemannia</taxon>
    </lineage>
</organism>
<protein>
    <recommendedName>
        <fullName evidence="6">FAD-binding domain-containing protein</fullName>
    </recommendedName>
</protein>
<evidence type="ECO:0000313" key="7">
    <source>
        <dbReference type="EMBL" id="KAG9066819.1"/>
    </source>
</evidence>
<keyword evidence="8" id="KW-1185">Reference proteome</keyword>
<keyword evidence="4" id="KW-0560">Oxidoreductase</keyword>
<keyword evidence="5" id="KW-1133">Transmembrane helix</keyword>
<dbReference type="InterPro" id="IPR002938">
    <property type="entry name" value="FAD-bd"/>
</dbReference>
<dbReference type="Gene3D" id="3.50.50.60">
    <property type="entry name" value="FAD/NAD(P)-binding domain"/>
    <property type="match status" value="1"/>
</dbReference>